<comment type="subcellular location">
    <subcellularLocation>
        <location evidence="1 7">Cell membrane</location>
        <topology evidence="1 7">Multi-pass membrane protein</topology>
    </subcellularLocation>
</comment>
<feature type="transmembrane region" description="Helical" evidence="7">
    <location>
        <begin position="151"/>
        <end position="170"/>
    </location>
</feature>
<proteinExistence type="inferred from homology"/>
<dbReference type="Pfam" id="PF19300">
    <property type="entry name" value="BPD_transp_1_N"/>
    <property type="match status" value="1"/>
</dbReference>
<dbReference type="Pfam" id="PF00528">
    <property type="entry name" value="BPD_transp_1"/>
    <property type="match status" value="1"/>
</dbReference>
<dbReference type="PANTHER" id="PTHR43163">
    <property type="entry name" value="DIPEPTIDE TRANSPORT SYSTEM PERMEASE PROTEIN DPPB-RELATED"/>
    <property type="match status" value="1"/>
</dbReference>
<feature type="domain" description="ABC transmembrane type-1" evidence="8">
    <location>
        <begin position="102"/>
        <end position="303"/>
    </location>
</feature>
<keyword evidence="10" id="KW-1185">Reference proteome</keyword>
<dbReference type="Proteomes" id="UP000199088">
    <property type="component" value="Unassembled WGS sequence"/>
</dbReference>
<keyword evidence="6 7" id="KW-0472">Membrane</keyword>
<dbReference type="InterPro" id="IPR045621">
    <property type="entry name" value="BPD_transp_1_N"/>
</dbReference>
<dbReference type="EMBL" id="FNIR01000003">
    <property type="protein sequence ID" value="SDN98783.1"/>
    <property type="molecule type" value="Genomic_DNA"/>
</dbReference>
<dbReference type="GO" id="GO:0055085">
    <property type="term" value="P:transmembrane transport"/>
    <property type="evidence" value="ECO:0007669"/>
    <property type="project" value="InterPro"/>
</dbReference>
<evidence type="ECO:0000259" key="8">
    <source>
        <dbReference type="PROSITE" id="PS50928"/>
    </source>
</evidence>
<organism evidence="9 10">
    <name type="scientific">Klenkia soli</name>
    <dbReference type="NCBI Taxonomy" id="1052260"/>
    <lineage>
        <taxon>Bacteria</taxon>
        <taxon>Bacillati</taxon>
        <taxon>Actinomycetota</taxon>
        <taxon>Actinomycetes</taxon>
        <taxon>Geodermatophilales</taxon>
        <taxon>Geodermatophilaceae</taxon>
        <taxon>Klenkia</taxon>
    </lineage>
</organism>
<feature type="transmembrane region" description="Helical" evidence="7">
    <location>
        <begin position="239"/>
        <end position="264"/>
    </location>
</feature>
<accession>A0A1H0FVW7</accession>
<evidence type="ECO:0000256" key="7">
    <source>
        <dbReference type="RuleBase" id="RU363032"/>
    </source>
</evidence>
<dbReference type="OrthoDB" id="3171583at2"/>
<dbReference type="PROSITE" id="PS50928">
    <property type="entry name" value="ABC_TM1"/>
    <property type="match status" value="1"/>
</dbReference>
<feature type="transmembrane region" description="Helical" evidence="7">
    <location>
        <begin position="108"/>
        <end position="130"/>
    </location>
</feature>
<reference evidence="10" key="1">
    <citation type="submission" date="2016-10" db="EMBL/GenBank/DDBJ databases">
        <authorList>
            <person name="Varghese N."/>
            <person name="Submissions S."/>
        </authorList>
    </citation>
    <scope>NUCLEOTIDE SEQUENCE [LARGE SCALE GENOMIC DNA]</scope>
    <source>
        <strain evidence="10">DSM 45843</strain>
    </source>
</reference>
<dbReference type="AlphaFoldDB" id="A0A1H0FVW7"/>
<dbReference type="GO" id="GO:0005886">
    <property type="term" value="C:plasma membrane"/>
    <property type="evidence" value="ECO:0007669"/>
    <property type="project" value="UniProtKB-SubCell"/>
</dbReference>
<keyword evidence="2 7" id="KW-0813">Transport</keyword>
<dbReference type="InterPro" id="IPR000515">
    <property type="entry name" value="MetI-like"/>
</dbReference>
<keyword evidence="5 7" id="KW-1133">Transmembrane helix</keyword>
<evidence type="ECO:0000256" key="3">
    <source>
        <dbReference type="ARBA" id="ARBA00022475"/>
    </source>
</evidence>
<keyword evidence="3" id="KW-1003">Cell membrane</keyword>
<evidence type="ECO:0000256" key="4">
    <source>
        <dbReference type="ARBA" id="ARBA00022692"/>
    </source>
</evidence>
<dbReference type="RefSeq" id="WP_091240970.1">
    <property type="nucleotide sequence ID" value="NZ_FNIR01000003.1"/>
</dbReference>
<dbReference type="PANTHER" id="PTHR43163:SF3">
    <property type="entry name" value="PEPTIDE ABC TRANSPORTER PERMEASE PROTEIN"/>
    <property type="match status" value="1"/>
</dbReference>
<evidence type="ECO:0000256" key="5">
    <source>
        <dbReference type="ARBA" id="ARBA00022989"/>
    </source>
</evidence>
<dbReference type="Gene3D" id="1.10.3720.10">
    <property type="entry name" value="MetI-like"/>
    <property type="match status" value="1"/>
</dbReference>
<evidence type="ECO:0000313" key="9">
    <source>
        <dbReference type="EMBL" id="SDN98783.1"/>
    </source>
</evidence>
<feature type="transmembrane region" description="Helical" evidence="7">
    <location>
        <begin position="284"/>
        <end position="310"/>
    </location>
</feature>
<protein>
    <submittedName>
        <fullName evidence="9">Peptide/nickel transport system permease protein</fullName>
    </submittedName>
</protein>
<name>A0A1H0FVW7_9ACTN</name>
<evidence type="ECO:0000256" key="1">
    <source>
        <dbReference type="ARBA" id="ARBA00004651"/>
    </source>
</evidence>
<gene>
    <name evidence="9" type="ORF">SAMN05660199_01046</name>
</gene>
<dbReference type="STRING" id="1052260.SAMN05660199_01046"/>
<keyword evidence="4 7" id="KW-0812">Transmembrane</keyword>
<dbReference type="CDD" id="cd06261">
    <property type="entry name" value="TM_PBP2"/>
    <property type="match status" value="1"/>
</dbReference>
<dbReference type="SUPFAM" id="SSF161098">
    <property type="entry name" value="MetI-like"/>
    <property type="match status" value="1"/>
</dbReference>
<dbReference type="InterPro" id="IPR035906">
    <property type="entry name" value="MetI-like_sf"/>
</dbReference>
<evidence type="ECO:0000313" key="10">
    <source>
        <dbReference type="Proteomes" id="UP000199088"/>
    </source>
</evidence>
<evidence type="ECO:0000256" key="6">
    <source>
        <dbReference type="ARBA" id="ARBA00023136"/>
    </source>
</evidence>
<sequence length="320" mass="33009">MTVRAGTTRWVLGRLAGASGTVVVASVVVYAALQLVPGDPLATLTGGKRLTESQLDVLRQTYGLDKGFVAGYLDWAGHVARFDLGTSSVYQDSVNSLLASRLPVSLALIGYAAVVTVVLGLGVAVVSAVAGRRTATLATVLTSGAAATPPFVAVIVLLAVFSVGLGWFPVTGAGSGFLDRVWHLTLPAVAMAIAAFGVLARVGQAAFADQLRREHVEVARSRGVGRAAVLRRHVVRNSLGPVVTVVGLLLASLFVGTAVVETAFGINGIGAFLVSSVSRQDFPVVQAVSLLAVVVFVVISTAVDLLLPVLDPQLRPAVTR</sequence>
<evidence type="ECO:0000256" key="2">
    <source>
        <dbReference type="ARBA" id="ARBA00022448"/>
    </source>
</evidence>
<comment type="similarity">
    <text evidence="7">Belongs to the binding-protein-dependent transport system permease family.</text>
</comment>
<feature type="transmembrane region" description="Helical" evidence="7">
    <location>
        <begin position="12"/>
        <end position="33"/>
    </location>
</feature>
<feature type="transmembrane region" description="Helical" evidence="7">
    <location>
        <begin position="182"/>
        <end position="203"/>
    </location>
</feature>